<reference evidence="2 3" key="1">
    <citation type="submission" date="2015-03" db="EMBL/GenBank/DDBJ databases">
        <authorList>
            <consortium name="Pathogen Informatics"/>
        </authorList>
    </citation>
    <scope>NUCLEOTIDE SEQUENCE [LARGE SCALE GENOMIC DNA]</scope>
    <source>
        <strain evidence="2 3">D00501624</strain>
    </source>
</reference>
<protein>
    <submittedName>
        <fullName evidence="2">Uncharacterized protein</fullName>
    </submittedName>
</protein>
<proteinExistence type="predicted"/>
<evidence type="ECO:0000313" key="3">
    <source>
        <dbReference type="Proteomes" id="UP000039217"/>
    </source>
</evidence>
<evidence type="ECO:0000313" key="2">
    <source>
        <dbReference type="EMBL" id="CNW55125.1"/>
    </source>
</evidence>
<accession>A0A655FXB4</accession>
<dbReference type="AlphaFoldDB" id="A0A655FXB4"/>
<organism evidence="2 3">
    <name type="scientific">Mycobacterium tuberculosis</name>
    <dbReference type="NCBI Taxonomy" id="1773"/>
    <lineage>
        <taxon>Bacteria</taxon>
        <taxon>Bacillati</taxon>
        <taxon>Actinomycetota</taxon>
        <taxon>Actinomycetes</taxon>
        <taxon>Mycobacteriales</taxon>
        <taxon>Mycobacteriaceae</taxon>
        <taxon>Mycobacterium</taxon>
        <taxon>Mycobacterium tuberculosis complex</taxon>
    </lineage>
</organism>
<evidence type="ECO:0000256" key="1">
    <source>
        <dbReference type="SAM" id="MobiDB-lite"/>
    </source>
</evidence>
<dbReference type="Proteomes" id="UP000039217">
    <property type="component" value="Unassembled WGS sequence"/>
</dbReference>
<sequence length="75" mass="7868">MSGLIPLLTRRNTLRIARRSKITLVLLCSASHTRGCAAKGSSTSGSLVNVTSPVDVPQTADETISDRRNCGPATS</sequence>
<feature type="region of interest" description="Disordered" evidence="1">
    <location>
        <begin position="38"/>
        <end position="75"/>
    </location>
</feature>
<feature type="compositionally biased region" description="Polar residues" evidence="1">
    <location>
        <begin position="40"/>
        <end position="52"/>
    </location>
</feature>
<dbReference type="EMBL" id="CQQC01002149">
    <property type="protein sequence ID" value="CNW55125.1"/>
    <property type="molecule type" value="Genomic_DNA"/>
</dbReference>
<gene>
    <name evidence="2" type="ORF">ERS007661_04083</name>
</gene>
<name>A0A655FXB4_MYCTX</name>